<sequence length="339" mass="39366">MYILIFLIFLLCALLTKEKPNFITLITLIVIFILIIGLRSPYIDQDYQNYLRESKYGSGISEFTFYIFSNISYSLTNSAVLMFVIYAMITVPTQFYALYKHSNFFWISLLFFFPTYFVILNMNAMRSGAALGITMIAWSYWAERKTLITLGLIALATSLHYSFAILFLFYPIVRNNDKYLKAFLAAIPIVFAFHTLIDIDEFFAFFSVIEFIAVKSNAYSTEDFEPVSIFSTVILLRVAIVAALYYYREELSKHNSLFYLFFKLYIVGLVLLVFIADIPPVAFRLLDIFAASELVLLPMFLYTIKQRYIALGGITIYAFLYFYINIILAQNIKPYEMII</sequence>
<feature type="transmembrane region" description="Helical" evidence="1">
    <location>
        <begin position="308"/>
        <end position="328"/>
    </location>
</feature>
<keyword evidence="1" id="KW-0472">Membrane</keyword>
<feature type="transmembrane region" description="Helical" evidence="1">
    <location>
        <begin position="25"/>
        <end position="42"/>
    </location>
</feature>
<feature type="transmembrane region" description="Helical" evidence="1">
    <location>
        <begin position="256"/>
        <end position="275"/>
    </location>
</feature>
<dbReference type="EMBL" id="JAHXCT010000004">
    <property type="protein sequence ID" value="MBW4769370.1"/>
    <property type="molecule type" value="Genomic_DNA"/>
</dbReference>
<feature type="transmembrane region" description="Helical" evidence="1">
    <location>
        <begin position="182"/>
        <end position="209"/>
    </location>
</feature>
<feature type="transmembrane region" description="Helical" evidence="1">
    <location>
        <begin position="147"/>
        <end position="170"/>
    </location>
</feature>
<reference evidence="2 3" key="1">
    <citation type="submission" date="2021-07" db="EMBL/GenBank/DDBJ databases">
        <title>Genomic diversity and antimicrobial resistance of Prevotella spp. isolated from chronic lung disease airways.</title>
        <authorList>
            <person name="Webb K.A."/>
            <person name="Olagoke O.S."/>
            <person name="Baird T."/>
            <person name="Neill J."/>
            <person name="Pham A."/>
            <person name="Wells T.J."/>
            <person name="Ramsay K.A."/>
            <person name="Bell S.C."/>
            <person name="Sarovich D.S."/>
            <person name="Price E.P."/>
        </authorList>
    </citation>
    <scope>NUCLEOTIDE SEQUENCE [LARGE SCALE GENOMIC DNA]</scope>
    <source>
        <strain evidence="2 3">SCHI0011.S.12</strain>
    </source>
</reference>
<keyword evidence="1" id="KW-0812">Transmembrane</keyword>
<dbReference type="Proteomes" id="UP000788426">
    <property type="component" value="Unassembled WGS sequence"/>
</dbReference>
<organism evidence="2 3">
    <name type="scientific">Hoylesella nanceiensis</name>
    <dbReference type="NCBI Taxonomy" id="425941"/>
    <lineage>
        <taxon>Bacteria</taxon>
        <taxon>Pseudomonadati</taxon>
        <taxon>Bacteroidota</taxon>
        <taxon>Bacteroidia</taxon>
        <taxon>Bacteroidales</taxon>
        <taxon>Prevotellaceae</taxon>
        <taxon>Hoylesella</taxon>
    </lineage>
</organism>
<accession>A0ABS6YCS0</accession>
<keyword evidence="3" id="KW-1185">Reference proteome</keyword>
<feature type="transmembrane region" description="Helical" evidence="1">
    <location>
        <begin position="229"/>
        <end position="247"/>
    </location>
</feature>
<name>A0ABS6YCS0_9BACT</name>
<dbReference type="RefSeq" id="WP_219481251.1">
    <property type="nucleotide sequence ID" value="NZ_JAHXCT010000004.1"/>
</dbReference>
<evidence type="ECO:0000313" key="3">
    <source>
        <dbReference type="Proteomes" id="UP000788426"/>
    </source>
</evidence>
<evidence type="ECO:0000313" key="2">
    <source>
        <dbReference type="EMBL" id="MBW4769370.1"/>
    </source>
</evidence>
<keyword evidence="1" id="KW-1133">Transmembrane helix</keyword>
<protein>
    <submittedName>
        <fullName evidence="2">EpsG family protein</fullName>
    </submittedName>
</protein>
<dbReference type="Pfam" id="PF14897">
    <property type="entry name" value="EpsG"/>
    <property type="match status" value="1"/>
</dbReference>
<feature type="transmembrane region" description="Helical" evidence="1">
    <location>
        <begin position="101"/>
        <end position="119"/>
    </location>
</feature>
<proteinExistence type="predicted"/>
<gene>
    <name evidence="2" type="ORF">KZO38_06295</name>
</gene>
<evidence type="ECO:0000256" key="1">
    <source>
        <dbReference type="SAM" id="Phobius"/>
    </source>
</evidence>
<comment type="caution">
    <text evidence="2">The sequence shown here is derived from an EMBL/GenBank/DDBJ whole genome shotgun (WGS) entry which is preliminary data.</text>
</comment>
<feature type="transmembrane region" description="Helical" evidence="1">
    <location>
        <begin position="63"/>
        <end position="89"/>
    </location>
</feature>
<dbReference type="InterPro" id="IPR049458">
    <property type="entry name" value="EpsG-like"/>
</dbReference>